<proteinExistence type="predicted"/>
<feature type="domain" description="DUF4351" evidence="1">
    <location>
        <begin position="12"/>
        <end position="35"/>
    </location>
</feature>
<dbReference type="AlphaFoldDB" id="B8HL59"/>
<organism evidence="2">
    <name type="scientific">Cyanothece sp. (strain PCC 7425 / ATCC 29141)</name>
    <dbReference type="NCBI Taxonomy" id="395961"/>
    <lineage>
        <taxon>Bacteria</taxon>
        <taxon>Bacillati</taxon>
        <taxon>Cyanobacteriota</taxon>
        <taxon>Cyanophyceae</taxon>
        <taxon>Gomontiellales</taxon>
        <taxon>Cyanothecaceae</taxon>
        <taxon>Cyanothece</taxon>
    </lineage>
</organism>
<evidence type="ECO:0000313" key="2">
    <source>
        <dbReference type="EMBL" id="ACL45291.1"/>
    </source>
</evidence>
<sequence length="38" mass="4316">MLWLNPGRSPLLDKLKSLAEALLDFTTLADLQTWLECV</sequence>
<dbReference type="STRING" id="395961.Cyan7425_2951"/>
<dbReference type="HOGENOM" id="CLU_3327066_0_0_3"/>
<dbReference type="EMBL" id="CP001344">
    <property type="protein sequence ID" value="ACL45291.1"/>
    <property type="molecule type" value="Genomic_DNA"/>
</dbReference>
<dbReference type="KEGG" id="cyn:Cyan7425_2951"/>
<reference evidence="2" key="1">
    <citation type="submission" date="2009-01" db="EMBL/GenBank/DDBJ databases">
        <title>Complete sequence of chromosome Cyanothece sp. PCC 7425.</title>
        <authorList>
            <consortium name="US DOE Joint Genome Institute"/>
            <person name="Lucas S."/>
            <person name="Copeland A."/>
            <person name="Lapidus A."/>
            <person name="Glavina del Rio T."/>
            <person name="Dalin E."/>
            <person name="Tice H."/>
            <person name="Bruce D."/>
            <person name="Goodwin L."/>
            <person name="Pitluck S."/>
            <person name="Sims D."/>
            <person name="Meineke L."/>
            <person name="Brettin T."/>
            <person name="Detter J.C."/>
            <person name="Han C."/>
            <person name="Larimer F."/>
            <person name="Land M."/>
            <person name="Hauser L."/>
            <person name="Kyrpides N."/>
            <person name="Ovchinnikova G."/>
            <person name="Liberton M."/>
            <person name="Stoeckel J."/>
            <person name="Banerjee A."/>
            <person name="Singh A."/>
            <person name="Page L."/>
            <person name="Sato H."/>
            <person name="Zhao L."/>
            <person name="Sherman L."/>
            <person name="Pakrasi H."/>
            <person name="Richardson P."/>
        </authorList>
    </citation>
    <scope>NUCLEOTIDE SEQUENCE</scope>
    <source>
        <strain evidence="2">PCC 7425</strain>
    </source>
</reference>
<dbReference type="InterPro" id="IPR025587">
    <property type="entry name" value="DUF4351"/>
</dbReference>
<gene>
    <name evidence="2" type="ordered locus">Cyan7425_2951</name>
</gene>
<evidence type="ECO:0000259" key="1">
    <source>
        <dbReference type="Pfam" id="PF14261"/>
    </source>
</evidence>
<accession>B8HL59</accession>
<protein>
    <recommendedName>
        <fullName evidence="1">DUF4351 domain-containing protein</fullName>
    </recommendedName>
</protein>
<name>B8HL59_CYAP4</name>
<dbReference type="Pfam" id="PF14261">
    <property type="entry name" value="DUF4351"/>
    <property type="match status" value="1"/>
</dbReference>